<sequence>MLYTFSKAQYDLHQLQSILSQVQPEDAVVLWQDGVLQAVKYPEFFATITNLFILENDLQARGLKTDFKVISLSEFVMVSERYYPQFAL</sequence>
<dbReference type="InterPro" id="IPR007215">
    <property type="entry name" value="Sulphur_relay_TusB/DsrH"/>
</dbReference>
<dbReference type="GeneID" id="65548125"/>
<dbReference type="AlphaFoldDB" id="A0A949T1H5"/>
<dbReference type="Gene3D" id="3.40.1260.10">
    <property type="entry name" value="DsrEFH-like"/>
    <property type="match status" value="1"/>
</dbReference>
<organism evidence="2 3">
    <name type="scientific">Ursidibacter maritimus</name>
    <dbReference type="NCBI Taxonomy" id="1331689"/>
    <lineage>
        <taxon>Bacteria</taxon>
        <taxon>Pseudomonadati</taxon>
        <taxon>Pseudomonadota</taxon>
        <taxon>Gammaproteobacteria</taxon>
        <taxon>Pasteurellales</taxon>
        <taxon>Pasteurellaceae</taxon>
        <taxon>Ursidibacter</taxon>
    </lineage>
</organism>
<evidence type="ECO:0000313" key="1">
    <source>
        <dbReference type="EMBL" id="MBV6531614.1"/>
    </source>
</evidence>
<dbReference type="OrthoDB" id="7064722at2"/>
<dbReference type="GO" id="GO:0005737">
    <property type="term" value="C:cytoplasm"/>
    <property type="evidence" value="ECO:0007669"/>
    <property type="project" value="InterPro"/>
</dbReference>
<gene>
    <name evidence="2" type="primary">dsrH</name>
    <name evidence="1" type="ORF">HT657_05620</name>
    <name evidence="2" type="ORF">HT672_07930</name>
</gene>
<accession>A0A949T1H5</accession>
<proteinExistence type="predicted"/>
<dbReference type="NCBIfam" id="TIGR03011">
    <property type="entry name" value="sulf_tusB_dsrH"/>
    <property type="match status" value="1"/>
</dbReference>
<dbReference type="InterPro" id="IPR027396">
    <property type="entry name" value="DsrEFH-like"/>
</dbReference>
<dbReference type="Proteomes" id="UP000732858">
    <property type="component" value="Unassembled WGS sequence"/>
</dbReference>
<dbReference type="RefSeq" id="WP_157402340.1">
    <property type="nucleotide sequence ID" value="NZ_JABULY010000002.1"/>
</dbReference>
<comment type="caution">
    <text evidence="2">The sequence shown here is derived from an EMBL/GenBank/DDBJ whole genome shotgun (WGS) entry which is preliminary data.</text>
</comment>
<protein>
    <submittedName>
        <fullName evidence="2">Sulfurtransferase complex subunit TusB</fullName>
    </submittedName>
</protein>
<dbReference type="EMBL" id="JABUMC010000017">
    <property type="protein sequence ID" value="MBV6547203.1"/>
    <property type="molecule type" value="Genomic_DNA"/>
</dbReference>
<evidence type="ECO:0000313" key="3">
    <source>
        <dbReference type="Proteomes" id="UP000732858"/>
    </source>
</evidence>
<dbReference type="Pfam" id="PF04077">
    <property type="entry name" value="DsrH"/>
    <property type="match status" value="1"/>
</dbReference>
<dbReference type="SUPFAM" id="SSF75169">
    <property type="entry name" value="DsrEFH-like"/>
    <property type="match status" value="1"/>
</dbReference>
<evidence type="ECO:0000313" key="2">
    <source>
        <dbReference type="EMBL" id="MBV6547203.1"/>
    </source>
</evidence>
<dbReference type="Proteomes" id="UP001196379">
    <property type="component" value="Unassembled WGS sequence"/>
</dbReference>
<dbReference type="EMBL" id="JABULY010000002">
    <property type="protein sequence ID" value="MBV6531614.1"/>
    <property type="molecule type" value="Genomic_DNA"/>
</dbReference>
<evidence type="ECO:0000313" key="4">
    <source>
        <dbReference type="Proteomes" id="UP001196379"/>
    </source>
</evidence>
<reference evidence="2 4" key="1">
    <citation type="journal article" date="2021" name="Mol. Ecol.">
        <title>Polar bear-adapted Ursidibacter maritimus are remarkably conserved after generations in captivity.</title>
        <authorList>
            <person name="Espinosa-Gongora C."/>
            <person name="Hansen M.J."/>
            <person name="Bertelsen M.F."/>
            <person name="Bojesen A.M."/>
        </authorList>
    </citation>
    <scope>NUCLEOTIDE SEQUENCE</scope>
    <source>
        <strain evidence="2">Pb43105x</strain>
        <strain evidence="1 4">Pb43106</strain>
    </source>
</reference>
<name>A0A949T1H5_9PAST</name>
<keyword evidence="4" id="KW-1185">Reference proteome</keyword>
<dbReference type="GO" id="GO:0002143">
    <property type="term" value="P:tRNA wobble position uridine thiolation"/>
    <property type="evidence" value="ECO:0007669"/>
    <property type="project" value="InterPro"/>
</dbReference>